<dbReference type="EMBL" id="CP029543">
    <property type="protein sequence ID" value="AWV47442.1"/>
    <property type="molecule type" value="Genomic_DNA"/>
</dbReference>
<protein>
    <submittedName>
        <fullName evidence="1">Uncharacterized protein</fullName>
    </submittedName>
</protein>
<evidence type="ECO:0000313" key="2">
    <source>
        <dbReference type="Proteomes" id="UP000249682"/>
    </source>
</evidence>
<gene>
    <name evidence="1" type="ORF">DIJ64_03085</name>
</gene>
<accession>A0AAD0KRQ3</accession>
<reference evidence="1 2" key="1">
    <citation type="submission" date="2018-05" db="EMBL/GenBank/DDBJ databases">
        <title>Evolution of small genomes with special reference to Mycobacterium leprae.</title>
        <authorList>
            <person name="Mohanty P.S."/>
            <person name="Bansal A.K."/>
            <person name="Gupta U.D."/>
            <person name="Naaz F."/>
            <person name="Dwivedi V.D."/>
            <person name="Singh H."/>
            <person name="Gupta G."/>
            <person name="Sharma S."/>
            <person name="Arora M."/>
        </authorList>
    </citation>
    <scope>NUCLEOTIDE SEQUENCE [LARGE SCALE GENOMIC DNA]</scope>
    <source>
        <strain evidence="1 2">MRHRU-235-G</strain>
    </source>
</reference>
<evidence type="ECO:0000313" key="1">
    <source>
        <dbReference type="EMBL" id="AWV47442.1"/>
    </source>
</evidence>
<dbReference type="Proteomes" id="UP000249682">
    <property type="component" value="Chromosome"/>
</dbReference>
<name>A0AAD0KRQ3_MYCLR</name>
<dbReference type="AlphaFoldDB" id="A0AAD0KRQ3"/>
<proteinExistence type="predicted"/>
<organism evidence="1 2">
    <name type="scientific">Mycobacterium leprae</name>
    <dbReference type="NCBI Taxonomy" id="1769"/>
    <lineage>
        <taxon>Bacteria</taxon>
        <taxon>Bacillati</taxon>
        <taxon>Actinomycetota</taxon>
        <taxon>Actinomycetes</taxon>
        <taxon>Mycobacteriales</taxon>
        <taxon>Mycobacteriaceae</taxon>
        <taxon>Mycobacterium</taxon>
    </lineage>
</organism>
<sequence>MLFEPITRNYTVGIDVCPRLSRLVQGRGGRDDRSILVAHDAQPGTDFVPRQKLFDATRVTQADVCWFVNCAVS</sequence>